<keyword evidence="1" id="KW-0472">Membrane</keyword>
<comment type="caution">
    <text evidence="2">The sequence shown here is derived from an EMBL/GenBank/DDBJ whole genome shotgun (WGS) entry which is preliminary data.</text>
</comment>
<keyword evidence="1" id="KW-1133">Transmembrane helix</keyword>
<feature type="transmembrane region" description="Helical" evidence="1">
    <location>
        <begin position="265"/>
        <end position="285"/>
    </location>
</feature>
<proteinExistence type="predicted"/>
<evidence type="ECO:0000313" key="2">
    <source>
        <dbReference type="EMBL" id="KAG7294411.1"/>
    </source>
</evidence>
<organism evidence="2 3">
    <name type="scientific">Staphylotrichum longicolle</name>
    <dbReference type="NCBI Taxonomy" id="669026"/>
    <lineage>
        <taxon>Eukaryota</taxon>
        <taxon>Fungi</taxon>
        <taxon>Dikarya</taxon>
        <taxon>Ascomycota</taxon>
        <taxon>Pezizomycotina</taxon>
        <taxon>Sordariomycetes</taxon>
        <taxon>Sordariomycetidae</taxon>
        <taxon>Sordariales</taxon>
        <taxon>Chaetomiaceae</taxon>
        <taxon>Staphylotrichum</taxon>
    </lineage>
</organism>
<feature type="transmembrane region" description="Helical" evidence="1">
    <location>
        <begin position="230"/>
        <end position="259"/>
    </location>
</feature>
<reference evidence="2" key="1">
    <citation type="submission" date="2023-02" db="EMBL/GenBank/DDBJ databases">
        <authorList>
            <person name="Palmer J.M."/>
        </authorList>
    </citation>
    <scope>NUCLEOTIDE SEQUENCE</scope>
    <source>
        <strain evidence="2">FW57</strain>
    </source>
</reference>
<protein>
    <submittedName>
        <fullName evidence="2">Uncharacterized protein</fullName>
    </submittedName>
</protein>
<keyword evidence="3" id="KW-1185">Reference proteome</keyword>
<dbReference type="Proteomes" id="UP001197093">
    <property type="component" value="Unassembled WGS sequence"/>
</dbReference>
<dbReference type="AlphaFoldDB" id="A0AAD4F7H8"/>
<gene>
    <name evidence="2" type="ORF">NEMBOFW57_004482</name>
</gene>
<name>A0AAD4F7H8_9PEZI</name>
<evidence type="ECO:0000313" key="3">
    <source>
        <dbReference type="Proteomes" id="UP001197093"/>
    </source>
</evidence>
<keyword evidence="1" id="KW-0812">Transmembrane</keyword>
<dbReference type="EMBL" id="JAHCVI010000001">
    <property type="protein sequence ID" value="KAG7294411.1"/>
    <property type="molecule type" value="Genomic_DNA"/>
</dbReference>
<sequence length="332" mass="34964">MTPLHFTTFFPQYAPTFHKFTAGPCRPQLTAYLNPSAPTTCDYVGCLSGRVVHCLLANATESTKANMAAAAVLLGLLPTTLSLVGSNTVETGVLALRRPGLAALLAAGTPAVAPMRLFDYADAGGLLGRRGPTVGGAGGGGDVEYLAAAAAVANVAHLSYLIGVQAVCSFSSETVYHPPLWAALAVVLHAWGAWTVRMRNFVGLAAREFRTCYCGSVEGKLKLAVKDRTAWFIFCTWITSIGTVAHIIYGTLIFSSILFVSTSDAVKIVARFVASTVVCRVILVFEITGMQQRVEPVTGHPGVYLGSGSGTGPKELGVFEAAEVDNVQTHRP</sequence>
<accession>A0AAD4F7H8</accession>
<evidence type="ECO:0000256" key="1">
    <source>
        <dbReference type="SAM" id="Phobius"/>
    </source>
</evidence>